<dbReference type="OrthoDB" id="1142077at2"/>
<dbReference type="AlphaFoldDB" id="A0A4V3UYH6"/>
<dbReference type="SUPFAM" id="SSF53474">
    <property type="entry name" value="alpha/beta-Hydrolases"/>
    <property type="match status" value="1"/>
</dbReference>
<organism evidence="2 3">
    <name type="scientific">Robertkochia marina</name>
    <dbReference type="NCBI Taxonomy" id="1227945"/>
    <lineage>
        <taxon>Bacteria</taxon>
        <taxon>Pseudomonadati</taxon>
        <taxon>Bacteroidota</taxon>
        <taxon>Flavobacteriia</taxon>
        <taxon>Flavobacteriales</taxon>
        <taxon>Flavobacteriaceae</taxon>
        <taxon>Robertkochia</taxon>
    </lineage>
</organism>
<dbReference type="Gene3D" id="1.25.40.10">
    <property type="entry name" value="Tetratricopeptide repeat domain"/>
    <property type="match status" value="1"/>
</dbReference>
<dbReference type="InterPro" id="IPR011990">
    <property type="entry name" value="TPR-like_helical_dom_sf"/>
</dbReference>
<dbReference type="Proteomes" id="UP000305939">
    <property type="component" value="Unassembled WGS sequence"/>
</dbReference>
<name>A0A4V3UYH6_9FLAO</name>
<evidence type="ECO:0000313" key="2">
    <source>
        <dbReference type="EMBL" id="THD69528.1"/>
    </source>
</evidence>
<dbReference type="InterPro" id="IPR000801">
    <property type="entry name" value="Esterase-like"/>
</dbReference>
<dbReference type="Gene3D" id="3.40.50.1820">
    <property type="entry name" value="alpha/beta hydrolase"/>
    <property type="match status" value="1"/>
</dbReference>
<sequence length="381" mass="44288">MKNIIYLLVICLLSTKFSLAQTSLGTIDSYKLGEKRGYRLYVPNDYDADKTYPLLVVLDADYLFDLTVASVKFFRNKEEIPECIVVGVNQKTSRSRDLEINPASGFPEGSGAAFFEFLGMELIPKIEKEYELAPFRTVIGHGLTANFVNYYLFKEDPLFQAYINLSPTLPVQMEQYITERLTANSDNLFYFLATSKKDEKENREAIHRLHAGLKDLKSEQLHYYFKEYENADHHAVAAYALPEALDRIFEIYNPISVEEFRTKLMTYVGEPYEYLEKKYNTIEELYGFRKPIILNDFMAVYSVSKKNDHLESLEQLSRLAKKEFPDSMLGFFVEAEYLELSGEPKKAMRTYEKAFSMPEIDFLTKDLALERIDKIKEDFGW</sequence>
<comment type="caution">
    <text evidence="2">The sequence shown here is derived from an EMBL/GenBank/DDBJ whole genome shotgun (WGS) entry which is preliminary data.</text>
</comment>
<dbReference type="PANTHER" id="PTHR48098">
    <property type="entry name" value="ENTEROCHELIN ESTERASE-RELATED"/>
    <property type="match status" value="1"/>
</dbReference>
<gene>
    <name evidence="2" type="ORF">E7Z59_04145</name>
</gene>
<keyword evidence="1" id="KW-0732">Signal</keyword>
<dbReference type="RefSeq" id="WP_136335017.1">
    <property type="nucleotide sequence ID" value="NZ_QXMP01000001.1"/>
</dbReference>
<dbReference type="Pfam" id="PF00756">
    <property type="entry name" value="Esterase"/>
    <property type="match status" value="1"/>
</dbReference>
<dbReference type="InterPro" id="IPR029058">
    <property type="entry name" value="AB_hydrolase_fold"/>
</dbReference>
<accession>A0A4V3UYH6</accession>
<feature type="signal peptide" evidence="1">
    <location>
        <begin position="1"/>
        <end position="20"/>
    </location>
</feature>
<reference evidence="2 3" key="1">
    <citation type="submission" date="2019-04" db="EMBL/GenBank/DDBJ databases">
        <title>Draft genome sequence of Robertkochia marina CC-AMO-30D.</title>
        <authorList>
            <person name="Hameed A."/>
            <person name="Lin S.-Y."/>
            <person name="Shahina M."/>
            <person name="Lai W.-A."/>
            <person name="Young C.-C."/>
        </authorList>
    </citation>
    <scope>NUCLEOTIDE SEQUENCE [LARGE SCALE GENOMIC DNA]</scope>
    <source>
        <strain evidence="2 3">CC-AMO-30D</strain>
    </source>
</reference>
<evidence type="ECO:0000313" key="3">
    <source>
        <dbReference type="Proteomes" id="UP000305939"/>
    </source>
</evidence>
<dbReference type="EMBL" id="SSMC01000001">
    <property type="protein sequence ID" value="THD69528.1"/>
    <property type="molecule type" value="Genomic_DNA"/>
</dbReference>
<protein>
    <submittedName>
        <fullName evidence="2">Esterase</fullName>
    </submittedName>
</protein>
<dbReference type="PANTHER" id="PTHR48098:SF6">
    <property type="entry name" value="FERRI-BACILLIBACTIN ESTERASE BESA"/>
    <property type="match status" value="1"/>
</dbReference>
<keyword evidence="3" id="KW-1185">Reference proteome</keyword>
<dbReference type="InterPro" id="IPR050583">
    <property type="entry name" value="Mycobacterial_A85_antigen"/>
</dbReference>
<evidence type="ECO:0000256" key="1">
    <source>
        <dbReference type="SAM" id="SignalP"/>
    </source>
</evidence>
<proteinExistence type="predicted"/>
<feature type="chain" id="PRO_5020455121" evidence="1">
    <location>
        <begin position="21"/>
        <end position="381"/>
    </location>
</feature>